<reference evidence="2 3" key="1">
    <citation type="journal article" date="2023" name="Nucleic Acids Res.">
        <title>The hologenome of Daphnia magna reveals possible DNA methylation and microbiome-mediated evolution of the host genome.</title>
        <authorList>
            <person name="Chaturvedi A."/>
            <person name="Li X."/>
            <person name="Dhandapani V."/>
            <person name="Marshall H."/>
            <person name="Kissane S."/>
            <person name="Cuenca-Cambronero M."/>
            <person name="Asole G."/>
            <person name="Calvet F."/>
            <person name="Ruiz-Romero M."/>
            <person name="Marangio P."/>
            <person name="Guigo R."/>
            <person name="Rago D."/>
            <person name="Mirbahai L."/>
            <person name="Eastwood N."/>
            <person name="Colbourne J.K."/>
            <person name="Zhou J."/>
            <person name="Mallon E."/>
            <person name="Orsini L."/>
        </authorList>
    </citation>
    <scope>NUCLEOTIDE SEQUENCE [LARGE SCALE GENOMIC DNA]</scope>
    <source>
        <strain evidence="2">LRV0_1</strain>
    </source>
</reference>
<keyword evidence="1" id="KW-0812">Transmembrane</keyword>
<gene>
    <name evidence="2" type="ORF">OUZ56_002095</name>
</gene>
<feature type="transmembrane region" description="Helical" evidence="1">
    <location>
        <begin position="20"/>
        <end position="41"/>
    </location>
</feature>
<name>A0ABR0A4P0_9CRUS</name>
<evidence type="ECO:0000256" key="1">
    <source>
        <dbReference type="SAM" id="Phobius"/>
    </source>
</evidence>
<comment type="caution">
    <text evidence="2">The sequence shown here is derived from an EMBL/GenBank/DDBJ whole genome shotgun (WGS) entry which is preliminary data.</text>
</comment>
<keyword evidence="1" id="KW-1133">Transmembrane helix</keyword>
<dbReference type="Proteomes" id="UP001234178">
    <property type="component" value="Unassembled WGS sequence"/>
</dbReference>
<proteinExistence type="predicted"/>
<keyword evidence="1" id="KW-0472">Membrane</keyword>
<sequence>MPYRFVQNESKGGRAATQSSISHVLFFIYSAFALGTHCIIFKKIKVKMLFGFSMFTDGSSCMIDRIDHRYAILHLGYSFLSYGHRRLSKPVTCLYLPTRWTIYSHPLCYADEFVLDKQVHCPEKFLWALKNEERIVD</sequence>
<protein>
    <submittedName>
        <fullName evidence="2">Uncharacterized protein</fullName>
    </submittedName>
</protein>
<organism evidence="2 3">
    <name type="scientific">Daphnia magna</name>
    <dbReference type="NCBI Taxonomy" id="35525"/>
    <lineage>
        <taxon>Eukaryota</taxon>
        <taxon>Metazoa</taxon>
        <taxon>Ecdysozoa</taxon>
        <taxon>Arthropoda</taxon>
        <taxon>Crustacea</taxon>
        <taxon>Branchiopoda</taxon>
        <taxon>Diplostraca</taxon>
        <taxon>Cladocera</taxon>
        <taxon>Anomopoda</taxon>
        <taxon>Daphniidae</taxon>
        <taxon>Daphnia</taxon>
    </lineage>
</organism>
<accession>A0ABR0A4P0</accession>
<keyword evidence="3" id="KW-1185">Reference proteome</keyword>
<evidence type="ECO:0000313" key="2">
    <source>
        <dbReference type="EMBL" id="KAK4020100.1"/>
    </source>
</evidence>
<evidence type="ECO:0000313" key="3">
    <source>
        <dbReference type="Proteomes" id="UP001234178"/>
    </source>
</evidence>
<dbReference type="EMBL" id="JAOYFB010000036">
    <property type="protein sequence ID" value="KAK4020100.1"/>
    <property type="molecule type" value="Genomic_DNA"/>
</dbReference>